<organism evidence="10">
    <name type="scientific">Clogmia albipunctata</name>
    <name type="common">Mothmidge</name>
    <dbReference type="NCBI Taxonomy" id="85120"/>
    <lineage>
        <taxon>Eukaryota</taxon>
        <taxon>Metazoa</taxon>
        <taxon>Ecdysozoa</taxon>
        <taxon>Arthropoda</taxon>
        <taxon>Hexapoda</taxon>
        <taxon>Insecta</taxon>
        <taxon>Pterygota</taxon>
        <taxon>Neoptera</taxon>
        <taxon>Endopterygota</taxon>
        <taxon>Diptera</taxon>
        <taxon>Nematocera</taxon>
        <taxon>Psychodoidea</taxon>
        <taxon>Psychodidae</taxon>
        <taxon>Clogmia</taxon>
    </lineage>
</organism>
<evidence type="ECO:0000259" key="9">
    <source>
        <dbReference type="PROSITE" id="PS51522"/>
    </source>
</evidence>
<keyword evidence="6 8" id="KW-0810">Translation regulation</keyword>
<sequence length="244" mass="27967">MAASNWNDFNNFDVSNDMDLTLLNNLMASLQMPNLNTESKTFGEFSLNLGSEFPNRSSFSQMNSGLNSSKFNDVGFGTQITTRSFNVNDRMKTTANFRPIQKSEKFERSSFDQFALQSRNVMLPRKEIETQKEKPFVPLPVFTNDLADWGNHEFRKNTRKKSIKHETVKYCTFCKKNGELPETYMSHQLNDENNKTCPVLSKCICSACEQLGHTRSHCPIVESQACIVRMMSEHNKKKSALVLF</sequence>
<comment type="subcellular location">
    <subcellularLocation>
        <location evidence="1">Cytoplasm</location>
    </subcellularLocation>
</comment>
<dbReference type="PANTHER" id="PTHR12887">
    <property type="entry name" value="NANOS PROTEIN"/>
    <property type="match status" value="1"/>
</dbReference>
<keyword evidence="5" id="KW-0862">Zinc</keyword>
<dbReference type="InterPro" id="IPR024161">
    <property type="entry name" value="Znf_nanos-typ"/>
</dbReference>
<keyword evidence="4 8" id="KW-0863">Zinc-finger</keyword>
<evidence type="ECO:0000256" key="5">
    <source>
        <dbReference type="ARBA" id="ARBA00022833"/>
    </source>
</evidence>
<evidence type="ECO:0000256" key="1">
    <source>
        <dbReference type="ARBA" id="ARBA00004496"/>
    </source>
</evidence>
<name>A0A5P8HX27_CLOAL</name>
<keyword evidence="2" id="KW-0963">Cytoplasm</keyword>
<accession>A0A5P8HX27</accession>
<evidence type="ECO:0000256" key="8">
    <source>
        <dbReference type="PROSITE-ProRule" id="PRU00855"/>
    </source>
</evidence>
<dbReference type="GO" id="GO:0005737">
    <property type="term" value="C:cytoplasm"/>
    <property type="evidence" value="ECO:0007669"/>
    <property type="project" value="UniProtKB-SubCell"/>
</dbReference>
<dbReference type="AlphaFoldDB" id="A0A5P8HX27"/>
<dbReference type="PROSITE" id="PS51522">
    <property type="entry name" value="ZF_NANOS"/>
    <property type="match status" value="1"/>
</dbReference>
<dbReference type="GO" id="GO:0003723">
    <property type="term" value="F:RNA binding"/>
    <property type="evidence" value="ECO:0007669"/>
    <property type="project" value="UniProtKB-UniRule"/>
</dbReference>
<evidence type="ECO:0000256" key="6">
    <source>
        <dbReference type="ARBA" id="ARBA00022845"/>
    </source>
</evidence>
<feature type="domain" description="Nanos-type" evidence="9">
    <location>
        <begin position="170"/>
        <end position="220"/>
    </location>
</feature>
<protein>
    <submittedName>
        <fullName evidence="10">Nanos3</fullName>
    </submittedName>
</protein>
<reference evidence="10" key="1">
    <citation type="journal article" date="2019" name="Elife">
        <title>Embryo polarity in moth flies and mosquitoes relies on distinct old genes with localized transcript isoforms.</title>
        <authorList>
            <person name="Yoon Y."/>
            <person name="Klomp J."/>
            <person name="Martin-Martin I."/>
            <person name="Criscione F."/>
            <person name="Calvo E."/>
            <person name="Ribeiro J."/>
            <person name="Schmidt-Ott U."/>
        </authorList>
    </citation>
    <scope>NUCLEOTIDE SEQUENCE</scope>
</reference>
<dbReference type="InterPro" id="IPR008705">
    <property type="entry name" value="Nanos/Xcar2"/>
</dbReference>
<evidence type="ECO:0000256" key="3">
    <source>
        <dbReference type="ARBA" id="ARBA00022723"/>
    </source>
</evidence>
<keyword evidence="3" id="KW-0479">Metal-binding</keyword>
<comment type="similarity">
    <text evidence="8">Belongs to the nanos family.</text>
</comment>
<dbReference type="Gene3D" id="4.10.60.30">
    <property type="entry name" value="Nanos, RNA-binding domain"/>
    <property type="match status" value="1"/>
</dbReference>
<evidence type="ECO:0000256" key="4">
    <source>
        <dbReference type="ARBA" id="ARBA00022771"/>
    </source>
</evidence>
<dbReference type="Pfam" id="PF05741">
    <property type="entry name" value="zf-nanos"/>
    <property type="match status" value="1"/>
</dbReference>
<keyword evidence="7 8" id="KW-0694">RNA-binding</keyword>
<evidence type="ECO:0000256" key="2">
    <source>
        <dbReference type="ARBA" id="ARBA00022490"/>
    </source>
</evidence>
<dbReference type="GO" id="GO:0008270">
    <property type="term" value="F:zinc ion binding"/>
    <property type="evidence" value="ECO:0007669"/>
    <property type="project" value="UniProtKB-KW"/>
</dbReference>
<evidence type="ECO:0000313" key="10">
    <source>
        <dbReference type="EMBL" id="QFQ59536.1"/>
    </source>
</evidence>
<proteinExistence type="evidence at transcript level"/>
<dbReference type="EMBL" id="MN122111">
    <property type="protein sequence ID" value="QFQ59536.1"/>
    <property type="molecule type" value="mRNA"/>
</dbReference>
<dbReference type="GO" id="GO:0006417">
    <property type="term" value="P:regulation of translation"/>
    <property type="evidence" value="ECO:0007669"/>
    <property type="project" value="UniProtKB-UniRule"/>
</dbReference>
<evidence type="ECO:0000256" key="7">
    <source>
        <dbReference type="ARBA" id="ARBA00022884"/>
    </source>
</evidence>
<dbReference type="InterPro" id="IPR038129">
    <property type="entry name" value="Nanos_sf"/>
</dbReference>